<evidence type="ECO:0000313" key="2">
    <source>
        <dbReference type="Proteomes" id="UP001205105"/>
    </source>
</evidence>
<proteinExistence type="predicted"/>
<protein>
    <recommendedName>
        <fullName evidence="3">Reverse transcriptase domain-containing protein</fullName>
    </recommendedName>
</protein>
<gene>
    <name evidence="1" type="ORF">COHA_010845</name>
</gene>
<sequence length="214" mass="22613">AAPSASPPPDPELDADITVAEVAAAIRKMSTGSACLGPLSAALVKAGRGALTPVLASLFTAVFRSGCYPPDWALGAITSIHKKGDVTDPNNYRGITVGHVLAKLYAIVVNARLTSWLETRGLRAKGQAGFRQGYRTVDNCFILRALAERAQSRGVKLYCCAVDLEKAFDSLSREELWAALRRSGVGGCMLLAIQAMYANVPVCVKTAASSLCWG</sequence>
<dbReference type="PANTHER" id="PTHR19446">
    <property type="entry name" value="REVERSE TRANSCRIPTASES"/>
    <property type="match status" value="1"/>
</dbReference>
<evidence type="ECO:0008006" key="3">
    <source>
        <dbReference type="Google" id="ProtNLM"/>
    </source>
</evidence>
<keyword evidence="2" id="KW-1185">Reference proteome</keyword>
<evidence type="ECO:0000313" key="1">
    <source>
        <dbReference type="EMBL" id="KAI7835253.1"/>
    </source>
</evidence>
<comment type="caution">
    <text evidence="1">The sequence shown here is derived from an EMBL/GenBank/DDBJ whole genome shotgun (WGS) entry which is preliminary data.</text>
</comment>
<dbReference type="EMBL" id="JADXDR010000401">
    <property type="protein sequence ID" value="KAI7835253.1"/>
    <property type="molecule type" value="Genomic_DNA"/>
</dbReference>
<dbReference type="AlphaFoldDB" id="A0AAD5DEY3"/>
<reference evidence="1" key="1">
    <citation type="submission" date="2020-11" db="EMBL/GenBank/DDBJ databases">
        <title>Chlorella ohadii genome sequencing and assembly.</title>
        <authorList>
            <person name="Murik O."/>
            <person name="Treves H."/>
            <person name="Kedem I."/>
            <person name="Shotland Y."/>
            <person name="Kaplan A."/>
        </authorList>
    </citation>
    <scope>NUCLEOTIDE SEQUENCE</scope>
    <source>
        <strain evidence="1">1</strain>
    </source>
</reference>
<dbReference type="Proteomes" id="UP001205105">
    <property type="component" value="Unassembled WGS sequence"/>
</dbReference>
<organism evidence="1 2">
    <name type="scientific">Chlorella ohadii</name>
    <dbReference type="NCBI Taxonomy" id="2649997"/>
    <lineage>
        <taxon>Eukaryota</taxon>
        <taxon>Viridiplantae</taxon>
        <taxon>Chlorophyta</taxon>
        <taxon>core chlorophytes</taxon>
        <taxon>Trebouxiophyceae</taxon>
        <taxon>Chlorellales</taxon>
        <taxon>Chlorellaceae</taxon>
        <taxon>Chlorella clade</taxon>
        <taxon>Chlorella</taxon>
    </lineage>
</organism>
<accession>A0AAD5DEY3</accession>
<feature type="non-terminal residue" evidence="1">
    <location>
        <position position="1"/>
    </location>
</feature>
<name>A0AAD5DEY3_9CHLO</name>